<organism evidence="2 3">
    <name type="scientific">Morococcus cerebrosus</name>
    <dbReference type="NCBI Taxonomy" id="1056807"/>
    <lineage>
        <taxon>Bacteria</taxon>
        <taxon>Pseudomonadati</taxon>
        <taxon>Pseudomonadota</taxon>
        <taxon>Betaproteobacteria</taxon>
        <taxon>Neisseriales</taxon>
        <taxon>Neisseriaceae</taxon>
        <taxon>Morococcus</taxon>
    </lineage>
</organism>
<name>A0ABY3YG09_9NEIS</name>
<gene>
    <name evidence="2" type="ORF">MON37_04800</name>
</gene>
<protein>
    <submittedName>
        <fullName evidence="2">DUF2130 domain-containing protein</fullName>
    </submittedName>
</protein>
<proteinExistence type="predicted"/>
<dbReference type="PIRSF" id="PIRSF005850">
    <property type="entry name" value="UCP005850"/>
    <property type="match status" value="1"/>
</dbReference>
<sequence>MHEIKCPHCHTAFTVNEASYADILNQVRTQEFQTEIHERLQQAQMQFQSDMQLAQAQAQNQFDKILADKNHEIAALSNQINAYEKDSKLAAAEIEGRLKAQIAEQDKLIAKLKAQAKSLETAKNMEKELEITKAVAEKERELGNLNTQLMLQSKENQLEKQSLREKYEAELKQKDETIAFYKDFKARQSTKMIGESLEQHCETEFNRIRTTAFPQAVFGKDNDAKTGSKGDYIYRETDEEGNEIISIMFEMKNENDETATKKKNEHFFRELDKDRREKNCEYAVLVSLLEADSDLYNNGIVDVSYAYPKMYVVRPQFFIPIVSLLRNAALNSLKYKQELAQMRAQNIDITHFEEDLDKFKTDFARNYELASRKFQTAIDEIDKTISHLQKTKEALLSSENNLRLANNKATDLTVKKLVRKNPTMKAAFAALEKKED</sequence>
<accession>A0ABY3YG09</accession>
<reference evidence="2 3" key="1">
    <citation type="submission" date="2022-03" db="EMBL/GenBank/DDBJ databases">
        <title>Genome sequencing of Morococcus cerebrosus.</title>
        <authorList>
            <person name="Baek M.-G."/>
            <person name="Yi H."/>
        </authorList>
    </citation>
    <scope>NUCLEOTIDE SEQUENCE [LARGE SCALE GENOMIC DNA]</scope>
    <source>
        <strain evidence="2 3">CIP 81.93</strain>
    </source>
</reference>
<dbReference type="Pfam" id="PF09903">
    <property type="entry name" value="DUF2130"/>
    <property type="match status" value="1"/>
</dbReference>
<evidence type="ECO:0000313" key="3">
    <source>
        <dbReference type="Proteomes" id="UP000829504"/>
    </source>
</evidence>
<dbReference type="RefSeq" id="WP_039409918.1">
    <property type="nucleotide sequence ID" value="NZ_CP094242.1"/>
</dbReference>
<keyword evidence="1" id="KW-0175">Coiled coil</keyword>
<dbReference type="EMBL" id="CP094242">
    <property type="protein sequence ID" value="UNV88245.1"/>
    <property type="molecule type" value="Genomic_DNA"/>
</dbReference>
<feature type="coiled-coil region" evidence="1">
    <location>
        <begin position="66"/>
        <end position="155"/>
    </location>
</feature>
<evidence type="ECO:0000256" key="1">
    <source>
        <dbReference type="SAM" id="Coils"/>
    </source>
</evidence>
<dbReference type="InterPro" id="IPR019219">
    <property type="entry name" value="DUF2130"/>
</dbReference>
<dbReference type="Proteomes" id="UP000829504">
    <property type="component" value="Chromosome"/>
</dbReference>
<evidence type="ECO:0000313" key="2">
    <source>
        <dbReference type="EMBL" id="UNV88245.1"/>
    </source>
</evidence>
<keyword evidence="3" id="KW-1185">Reference proteome</keyword>